<gene>
    <name evidence="6" type="primary">scpB</name>
    <name evidence="6" type="ORF">IAD50_02435</name>
</gene>
<keyword evidence="2" id="KW-0132">Cell division</keyword>
<name>A0A9D1L9H6_9CLOT</name>
<reference evidence="6" key="2">
    <citation type="journal article" date="2021" name="PeerJ">
        <title>Extensive microbial diversity within the chicken gut microbiome revealed by metagenomics and culture.</title>
        <authorList>
            <person name="Gilroy R."/>
            <person name="Ravi A."/>
            <person name="Getino M."/>
            <person name="Pursley I."/>
            <person name="Horton D.L."/>
            <person name="Alikhan N.F."/>
            <person name="Baker D."/>
            <person name="Gharbi K."/>
            <person name="Hall N."/>
            <person name="Watson M."/>
            <person name="Adriaenssens E.M."/>
            <person name="Foster-Nyarko E."/>
            <person name="Jarju S."/>
            <person name="Secka A."/>
            <person name="Antonio M."/>
            <person name="Oren A."/>
            <person name="Chaudhuri R.R."/>
            <person name="La Ragione R."/>
            <person name="Hildebrand F."/>
            <person name="Pallen M.J."/>
        </authorList>
    </citation>
    <scope>NUCLEOTIDE SEQUENCE</scope>
    <source>
        <strain evidence="6">CHK195-4489</strain>
    </source>
</reference>
<evidence type="ECO:0000313" key="7">
    <source>
        <dbReference type="Proteomes" id="UP000824089"/>
    </source>
</evidence>
<evidence type="ECO:0000256" key="3">
    <source>
        <dbReference type="ARBA" id="ARBA00022829"/>
    </source>
</evidence>
<keyword evidence="4" id="KW-0131">Cell cycle</keyword>
<dbReference type="PANTHER" id="PTHR34298">
    <property type="entry name" value="SEGREGATION AND CONDENSATION PROTEIN B"/>
    <property type="match status" value="1"/>
</dbReference>
<dbReference type="SUPFAM" id="SSF46785">
    <property type="entry name" value="Winged helix' DNA-binding domain"/>
    <property type="match status" value="2"/>
</dbReference>
<dbReference type="Proteomes" id="UP000824089">
    <property type="component" value="Unassembled WGS sequence"/>
</dbReference>
<sequence>MNEPIYSKKEAAAEALLFASGGVIRPDELCLVLKVKKQEAQDVMQRLSARYAARKGGILLRTVGDGWQLSSNPDYYEDLSVYFQETASGNLSRAAMETLTIIAYNQPVTRAGIELVRGVNSDGVLAKLVERGLVVECGKADSPGRPALYATTELFLKSIGLSDLSQLPALAEEEPKETDEGEGIQK</sequence>
<dbReference type="EMBL" id="DVMM01000050">
    <property type="protein sequence ID" value="HIU29135.1"/>
    <property type="molecule type" value="Genomic_DNA"/>
</dbReference>
<keyword evidence="1" id="KW-0963">Cytoplasm</keyword>
<dbReference type="InterPro" id="IPR005234">
    <property type="entry name" value="ScpB_csome_segregation"/>
</dbReference>
<dbReference type="AlphaFoldDB" id="A0A9D1L9H6"/>
<dbReference type="Pfam" id="PF04079">
    <property type="entry name" value="SMC_ScpB"/>
    <property type="match status" value="1"/>
</dbReference>
<evidence type="ECO:0000256" key="4">
    <source>
        <dbReference type="ARBA" id="ARBA00023306"/>
    </source>
</evidence>
<evidence type="ECO:0000256" key="2">
    <source>
        <dbReference type="ARBA" id="ARBA00022618"/>
    </source>
</evidence>
<evidence type="ECO:0000256" key="5">
    <source>
        <dbReference type="SAM" id="MobiDB-lite"/>
    </source>
</evidence>
<accession>A0A9D1L9H6</accession>
<reference evidence="6" key="1">
    <citation type="submission" date="2020-10" db="EMBL/GenBank/DDBJ databases">
        <authorList>
            <person name="Gilroy R."/>
        </authorList>
    </citation>
    <scope>NUCLEOTIDE SEQUENCE</scope>
    <source>
        <strain evidence="6">CHK195-4489</strain>
    </source>
</reference>
<keyword evidence="3" id="KW-0159">Chromosome partition</keyword>
<dbReference type="InterPro" id="IPR036390">
    <property type="entry name" value="WH_DNA-bd_sf"/>
</dbReference>
<evidence type="ECO:0000313" key="6">
    <source>
        <dbReference type="EMBL" id="HIU29135.1"/>
    </source>
</evidence>
<dbReference type="InterPro" id="IPR036388">
    <property type="entry name" value="WH-like_DNA-bd_sf"/>
</dbReference>
<comment type="caution">
    <text evidence="6">The sequence shown here is derived from an EMBL/GenBank/DDBJ whole genome shotgun (WGS) entry which is preliminary data.</text>
</comment>
<dbReference type="NCBIfam" id="TIGR00281">
    <property type="entry name" value="SMC-Scp complex subunit ScpB"/>
    <property type="match status" value="1"/>
</dbReference>
<organism evidence="6 7">
    <name type="scientific">Candidatus Egerieisoma faecipullorum</name>
    <dbReference type="NCBI Taxonomy" id="2840963"/>
    <lineage>
        <taxon>Bacteria</taxon>
        <taxon>Bacillati</taxon>
        <taxon>Bacillota</taxon>
        <taxon>Clostridia</taxon>
        <taxon>Eubacteriales</taxon>
        <taxon>Clostridiaceae</taxon>
        <taxon>Clostridiaceae incertae sedis</taxon>
        <taxon>Candidatus Egerieisoma</taxon>
    </lineage>
</organism>
<dbReference type="GO" id="GO:0051304">
    <property type="term" value="P:chromosome separation"/>
    <property type="evidence" value="ECO:0007669"/>
    <property type="project" value="InterPro"/>
</dbReference>
<dbReference type="Gene3D" id="1.10.10.10">
    <property type="entry name" value="Winged helix-like DNA-binding domain superfamily/Winged helix DNA-binding domain"/>
    <property type="match status" value="2"/>
</dbReference>
<evidence type="ECO:0000256" key="1">
    <source>
        <dbReference type="ARBA" id="ARBA00022490"/>
    </source>
</evidence>
<protein>
    <submittedName>
        <fullName evidence="6">SMC-Scp complex subunit ScpB</fullName>
    </submittedName>
</protein>
<feature type="compositionally biased region" description="Acidic residues" evidence="5">
    <location>
        <begin position="171"/>
        <end position="186"/>
    </location>
</feature>
<feature type="region of interest" description="Disordered" evidence="5">
    <location>
        <begin position="167"/>
        <end position="186"/>
    </location>
</feature>
<proteinExistence type="predicted"/>
<dbReference type="GO" id="GO:0051301">
    <property type="term" value="P:cell division"/>
    <property type="evidence" value="ECO:0007669"/>
    <property type="project" value="UniProtKB-KW"/>
</dbReference>
<dbReference type="PIRSF" id="PIRSF019345">
    <property type="entry name" value="ScpB"/>
    <property type="match status" value="1"/>
</dbReference>
<dbReference type="PANTHER" id="PTHR34298:SF2">
    <property type="entry name" value="SEGREGATION AND CONDENSATION PROTEIN B"/>
    <property type="match status" value="1"/>
</dbReference>